<gene>
    <name evidence="5" type="ORF">CE139_04600</name>
</gene>
<dbReference type="NCBIfam" id="TIGR00370">
    <property type="entry name" value="5-oxoprolinase subunit PxpB"/>
    <property type="match status" value="1"/>
</dbReference>
<dbReference type="AlphaFoldDB" id="A0A2Z5A719"/>
<dbReference type="EMBL" id="CP022198">
    <property type="protein sequence ID" value="AXA65111.1"/>
    <property type="molecule type" value="Genomic_DNA"/>
</dbReference>
<keyword evidence="2 5" id="KW-0378">Hydrolase</keyword>
<evidence type="ECO:0000259" key="4">
    <source>
        <dbReference type="SMART" id="SM00796"/>
    </source>
</evidence>
<dbReference type="GO" id="GO:0005524">
    <property type="term" value="F:ATP binding"/>
    <property type="evidence" value="ECO:0007669"/>
    <property type="project" value="UniProtKB-KW"/>
</dbReference>
<evidence type="ECO:0000313" key="5">
    <source>
        <dbReference type="EMBL" id="AXA65111.1"/>
    </source>
</evidence>
<dbReference type="InterPro" id="IPR003833">
    <property type="entry name" value="CT_C_D"/>
</dbReference>
<dbReference type="PANTHER" id="PTHR34698:SF2">
    <property type="entry name" value="5-OXOPROLINASE SUBUNIT B"/>
    <property type="match status" value="1"/>
</dbReference>
<dbReference type="SMART" id="SM00796">
    <property type="entry name" value="AHS1"/>
    <property type="match status" value="1"/>
</dbReference>
<protein>
    <submittedName>
        <fullName evidence="5">Allophanate hydrolase</fullName>
    </submittedName>
</protein>
<evidence type="ECO:0000256" key="3">
    <source>
        <dbReference type="ARBA" id="ARBA00022840"/>
    </source>
</evidence>
<dbReference type="Gene3D" id="3.30.1360.40">
    <property type="match status" value="1"/>
</dbReference>
<name>A0A2Z5A719_9PSED</name>
<dbReference type="PANTHER" id="PTHR34698">
    <property type="entry name" value="5-OXOPROLINASE SUBUNIT B"/>
    <property type="match status" value="1"/>
</dbReference>
<organism evidence="5 6">
    <name type="scientific">Pseudomonas oryzihabitans</name>
    <dbReference type="NCBI Taxonomy" id="47885"/>
    <lineage>
        <taxon>Bacteria</taxon>
        <taxon>Pseudomonadati</taxon>
        <taxon>Pseudomonadota</taxon>
        <taxon>Gammaproteobacteria</taxon>
        <taxon>Pseudomonadales</taxon>
        <taxon>Pseudomonadaceae</taxon>
        <taxon>Pseudomonas</taxon>
    </lineage>
</organism>
<keyword evidence="3" id="KW-0067">ATP-binding</keyword>
<keyword evidence="1" id="KW-0547">Nucleotide-binding</keyword>
<dbReference type="SUPFAM" id="SSF50891">
    <property type="entry name" value="Cyclophilin-like"/>
    <property type="match status" value="1"/>
</dbReference>
<reference evidence="5 6" key="1">
    <citation type="submission" date="2017-06" db="EMBL/GenBank/DDBJ databases">
        <title>Evolution towards high GC content and high-temperature stress adaptation in endophytic Pseudomonas oryzihabitans impacted its plant-growth promoting traits.</title>
        <authorList>
            <person name="Nascimento F.X."/>
        </authorList>
    </citation>
    <scope>NUCLEOTIDE SEQUENCE [LARGE SCALE GENOMIC DNA]</scope>
    <source>
        <strain evidence="5 6">MS8</strain>
    </source>
</reference>
<proteinExistence type="predicted"/>
<evidence type="ECO:0000256" key="2">
    <source>
        <dbReference type="ARBA" id="ARBA00022801"/>
    </source>
</evidence>
<sequence length="253" mass="27406">METASTTAPLSSAILEWRIRPIGERLLVIEASAAPSAALSRRFGALAAYLNERQAHGALSGVSDIVPALASIGVHYRPWQVAEYLRYPTPFAALAAQLQLLLDDSDQVESHSPRLIEIPVCYGGEFGPDLAAAAADCGMSEAELISLHGAEVTVLMLGFAPGHPYLGHYDERLALPRRRMPRTRVPAGSLGLANRQSVIYPQILPGGWSLIGRTPWHLFDPQAEQACRLRAGDRIRCVPIDAATFATLQEVRP</sequence>
<accession>A0A2Z5A719</accession>
<dbReference type="RefSeq" id="WP_208693733.1">
    <property type="nucleotide sequence ID" value="NZ_CP022198.1"/>
</dbReference>
<feature type="domain" description="Carboxyltransferase" evidence="4">
    <location>
        <begin position="17"/>
        <end position="229"/>
    </location>
</feature>
<dbReference type="SUPFAM" id="SSF160467">
    <property type="entry name" value="PH0987 N-terminal domain-like"/>
    <property type="match status" value="1"/>
</dbReference>
<dbReference type="GO" id="GO:0016787">
    <property type="term" value="F:hydrolase activity"/>
    <property type="evidence" value="ECO:0007669"/>
    <property type="project" value="UniProtKB-KW"/>
</dbReference>
<dbReference type="Gene3D" id="2.40.100.10">
    <property type="entry name" value="Cyclophilin-like"/>
    <property type="match status" value="1"/>
</dbReference>
<dbReference type="Pfam" id="PF02682">
    <property type="entry name" value="CT_C_D"/>
    <property type="match status" value="1"/>
</dbReference>
<dbReference type="Proteomes" id="UP000250579">
    <property type="component" value="Chromosome"/>
</dbReference>
<evidence type="ECO:0000313" key="6">
    <source>
        <dbReference type="Proteomes" id="UP000250579"/>
    </source>
</evidence>
<dbReference type="InterPro" id="IPR010016">
    <property type="entry name" value="PxpB"/>
</dbReference>
<evidence type="ECO:0000256" key="1">
    <source>
        <dbReference type="ARBA" id="ARBA00022741"/>
    </source>
</evidence>
<dbReference type="InterPro" id="IPR029000">
    <property type="entry name" value="Cyclophilin-like_dom_sf"/>
</dbReference>